<feature type="compositionally biased region" description="Polar residues" evidence="1">
    <location>
        <begin position="217"/>
        <end position="228"/>
    </location>
</feature>
<dbReference type="InterPro" id="IPR000504">
    <property type="entry name" value="RRM_dom"/>
</dbReference>
<reference evidence="3" key="1">
    <citation type="submission" date="2020-12" db="EMBL/GenBank/DDBJ databases">
        <authorList>
            <person name="Iha C."/>
        </authorList>
    </citation>
    <scope>NUCLEOTIDE SEQUENCE</scope>
</reference>
<dbReference type="SUPFAM" id="SSF54928">
    <property type="entry name" value="RNA-binding domain, RBD"/>
    <property type="match status" value="1"/>
</dbReference>
<feature type="compositionally biased region" description="Basic and acidic residues" evidence="1">
    <location>
        <begin position="237"/>
        <end position="247"/>
    </location>
</feature>
<dbReference type="AlphaFoldDB" id="A0A8S1IZL4"/>
<dbReference type="OrthoDB" id="435402at2759"/>
<protein>
    <recommendedName>
        <fullName evidence="2">SUZ-C domain-containing protein</fullName>
    </recommendedName>
</protein>
<dbReference type="InterPro" id="IPR012677">
    <property type="entry name" value="Nucleotide-bd_a/b_plait_sf"/>
</dbReference>
<dbReference type="GO" id="GO:0003723">
    <property type="term" value="F:RNA binding"/>
    <property type="evidence" value="ECO:0007669"/>
    <property type="project" value="InterPro"/>
</dbReference>
<dbReference type="PROSITE" id="PS51938">
    <property type="entry name" value="SUZ_C"/>
    <property type="match status" value="1"/>
</dbReference>
<organism evidence="3 4">
    <name type="scientific">Ostreobium quekettii</name>
    <dbReference type="NCBI Taxonomy" id="121088"/>
    <lineage>
        <taxon>Eukaryota</taxon>
        <taxon>Viridiplantae</taxon>
        <taxon>Chlorophyta</taxon>
        <taxon>core chlorophytes</taxon>
        <taxon>Ulvophyceae</taxon>
        <taxon>TCBD clade</taxon>
        <taxon>Bryopsidales</taxon>
        <taxon>Ostreobineae</taxon>
        <taxon>Ostreobiaceae</taxon>
        <taxon>Ostreobium</taxon>
    </lineage>
</organism>
<sequence length="355" mass="38216">MTQGHNQEGMASVEIEVLKEQVDNCLREAYVALHKTLQANVTKLAPKTMTVPLSTIVSSLPTPRAKLPEPLSVRQALEELDNFDIDDEDMVTYTGRSAPNNSRMRECRRKSVVVDRLPAGTTAEDIREMLSGCGRIVFVALCHPRLAASYVKGAVRSHTLHAIVQFASVQEAVRAVETMNFSWRGGPHVTHAMTEFRAPSPMKSPYQNTGKEAALSTDASSTDGSLSSGDELADVPKAQDHGGKHVESMVAHSSAPKASKGKGKKSKARAEVDGNKSPSPKKLEQVPPKRDYASWAAANPGNRAHPPRFVNSRSTPSAPGAPLGEVPRLRVPRGPDGTRGFTMGRGRLLLVPAPA</sequence>
<dbReference type="InterPro" id="IPR035979">
    <property type="entry name" value="RBD_domain_sf"/>
</dbReference>
<dbReference type="SMART" id="SM00360">
    <property type="entry name" value="RRM"/>
    <property type="match status" value="1"/>
</dbReference>
<comment type="caution">
    <text evidence="3">The sequence shown here is derived from an EMBL/GenBank/DDBJ whole genome shotgun (WGS) entry which is preliminary data.</text>
</comment>
<dbReference type="InterPro" id="IPR024642">
    <property type="entry name" value="SUZ-C"/>
</dbReference>
<feature type="compositionally biased region" description="Basic and acidic residues" evidence="1">
    <location>
        <begin position="281"/>
        <end position="292"/>
    </location>
</feature>
<feature type="domain" description="SUZ-C" evidence="2">
    <location>
        <begin position="298"/>
        <end position="345"/>
    </location>
</feature>
<dbReference type="Proteomes" id="UP000708148">
    <property type="component" value="Unassembled WGS sequence"/>
</dbReference>
<evidence type="ECO:0000313" key="4">
    <source>
        <dbReference type="Proteomes" id="UP000708148"/>
    </source>
</evidence>
<feature type="region of interest" description="Disordered" evidence="1">
    <location>
        <begin position="198"/>
        <end position="344"/>
    </location>
</feature>
<keyword evidence="4" id="KW-1185">Reference proteome</keyword>
<name>A0A8S1IZL4_9CHLO</name>
<proteinExistence type="predicted"/>
<dbReference type="EMBL" id="CAJHUC010001209">
    <property type="protein sequence ID" value="CAD7700269.1"/>
    <property type="molecule type" value="Genomic_DNA"/>
</dbReference>
<evidence type="ECO:0000313" key="3">
    <source>
        <dbReference type="EMBL" id="CAD7700269.1"/>
    </source>
</evidence>
<evidence type="ECO:0000256" key="1">
    <source>
        <dbReference type="SAM" id="MobiDB-lite"/>
    </source>
</evidence>
<accession>A0A8S1IZL4</accession>
<dbReference type="Gene3D" id="3.30.70.330">
    <property type="match status" value="1"/>
</dbReference>
<evidence type="ECO:0000259" key="2">
    <source>
        <dbReference type="PROSITE" id="PS51938"/>
    </source>
</evidence>
<gene>
    <name evidence="3" type="ORF">OSTQU699_LOCUS5628</name>
</gene>